<dbReference type="InterPro" id="IPR000160">
    <property type="entry name" value="GGDEF_dom"/>
</dbReference>
<dbReference type="GO" id="GO:0052621">
    <property type="term" value="F:diguanylate cyclase activity"/>
    <property type="evidence" value="ECO:0007669"/>
    <property type="project" value="UniProtKB-EC"/>
</dbReference>
<protein>
    <recommendedName>
        <fullName evidence="1">diguanylate cyclase</fullName>
        <ecNumber evidence="1">2.7.7.65</ecNumber>
    </recommendedName>
</protein>
<dbReference type="SMART" id="SM00448">
    <property type="entry name" value="REC"/>
    <property type="match status" value="1"/>
</dbReference>
<dbReference type="GO" id="GO:0005886">
    <property type="term" value="C:plasma membrane"/>
    <property type="evidence" value="ECO:0007669"/>
    <property type="project" value="TreeGrafter"/>
</dbReference>
<dbReference type="Gene3D" id="3.40.50.2300">
    <property type="match status" value="1"/>
</dbReference>
<dbReference type="GO" id="GO:1902201">
    <property type="term" value="P:negative regulation of bacterial-type flagellum-dependent cell motility"/>
    <property type="evidence" value="ECO:0007669"/>
    <property type="project" value="TreeGrafter"/>
</dbReference>
<dbReference type="EMBL" id="CAJQUM010000001">
    <property type="protein sequence ID" value="CAG4882934.1"/>
    <property type="molecule type" value="Genomic_DNA"/>
</dbReference>
<dbReference type="InterPro" id="IPR043128">
    <property type="entry name" value="Rev_trsase/Diguanyl_cyclase"/>
</dbReference>
<dbReference type="InterPro" id="IPR011006">
    <property type="entry name" value="CheY-like_superfamily"/>
</dbReference>
<dbReference type="SUPFAM" id="SSF52172">
    <property type="entry name" value="CheY-like"/>
    <property type="match status" value="1"/>
</dbReference>
<dbReference type="PROSITE" id="PS50110">
    <property type="entry name" value="RESPONSE_REGULATORY"/>
    <property type="match status" value="1"/>
</dbReference>
<dbReference type="RefSeq" id="WP_220634950.1">
    <property type="nucleotide sequence ID" value="NZ_CAJQUM010000001.1"/>
</dbReference>
<feature type="domain" description="Response regulatory" evidence="4">
    <location>
        <begin position="3"/>
        <end position="120"/>
    </location>
</feature>
<dbReference type="PROSITE" id="PS50887">
    <property type="entry name" value="GGDEF"/>
    <property type="match status" value="1"/>
</dbReference>
<dbReference type="GO" id="GO:0000160">
    <property type="term" value="P:phosphorelay signal transduction system"/>
    <property type="evidence" value="ECO:0007669"/>
    <property type="project" value="InterPro"/>
</dbReference>
<keyword evidence="3" id="KW-0597">Phosphoprotein</keyword>
<dbReference type="PANTHER" id="PTHR45138:SF9">
    <property type="entry name" value="DIGUANYLATE CYCLASE DGCM-RELATED"/>
    <property type="match status" value="1"/>
</dbReference>
<evidence type="ECO:0000259" key="4">
    <source>
        <dbReference type="PROSITE" id="PS50110"/>
    </source>
</evidence>
<dbReference type="Pfam" id="PF00072">
    <property type="entry name" value="Response_reg"/>
    <property type="match status" value="1"/>
</dbReference>
<evidence type="ECO:0000313" key="7">
    <source>
        <dbReference type="Proteomes" id="UP000742786"/>
    </source>
</evidence>
<accession>A0A916J5Q9</accession>
<comment type="caution">
    <text evidence="6">The sequence shown here is derived from an EMBL/GenBank/DDBJ whole genome shotgun (WGS) entry which is preliminary data.</text>
</comment>
<sequence>MANILISVGNASIRRYLAMALELKGHQVFKAESDEQAREMIRAIKLDLLLIDVLMPRAGGYQLVRHLRMEIGTQLPSVIFLASPYMESEARLLADACGVSRVITNVTDSDAFLAAVAAALSEPPTRRAEAPGGNDTGNGLHRIVNSLYGRVAELKMINARLGHNAATGAAQLEVARSALKREVIKRLRTERDMALENQQLRVQSVRDPLTGLYNRRYLEESLSREQSRARRSGKPLGMMMTDIDYFKRCTETFGQSAGETMLREASRCMESMARSEDILCRYGGEKFVLIMTNAAPEILLRRADALRTALTKLCVEHEHRSIGPITLSIGLASFPDQGSSAAEVLHAADTALNQARLAGANRIVVCGALA</sequence>
<dbReference type="GO" id="GO:0043709">
    <property type="term" value="P:cell adhesion involved in single-species biofilm formation"/>
    <property type="evidence" value="ECO:0007669"/>
    <property type="project" value="TreeGrafter"/>
</dbReference>
<dbReference type="InterPro" id="IPR001789">
    <property type="entry name" value="Sig_transdc_resp-reg_receiver"/>
</dbReference>
<dbReference type="AlphaFoldDB" id="A0A916J5Q9"/>
<dbReference type="SUPFAM" id="SSF55073">
    <property type="entry name" value="Nucleotide cyclase"/>
    <property type="match status" value="1"/>
</dbReference>
<dbReference type="CDD" id="cd01949">
    <property type="entry name" value="GGDEF"/>
    <property type="match status" value="1"/>
</dbReference>
<name>A0A916J5Q9_9PROT</name>
<evidence type="ECO:0000313" key="6">
    <source>
        <dbReference type="EMBL" id="CAG4882934.1"/>
    </source>
</evidence>
<dbReference type="Proteomes" id="UP000742786">
    <property type="component" value="Unassembled WGS sequence"/>
</dbReference>
<reference evidence="6" key="1">
    <citation type="submission" date="2021-04" db="EMBL/GenBank/DDBJ databases">
        <authorList>
            <person name="Hornung B."/>
        </authorList>
    </citation>
    <scope>NUCLEOTIDE SEQUENCE</scope>
    <source>
        <strain evidence="6">G5G6</strain>
    </source>
</reference>
<proteinExistence type="predicted"/>
<dbReference type="NCBIfam" id="TIGR00254">
    <property type="entry name" value="GGDEF"/>
    <property type="match status" value="1"/>
</dbReference>
<organism evidence="6 7">
    <name type="scientific">Georgfuchsia toluolica</name>
    <dbReference type="NCBI Taxonomy" id="424218"/>
    <lineage>
        <taxon>Bacteria</taxon>
        <taxon>Pseudomonadati</taxon>
        <taxon>Pseudomonadota</taxon>
        <taxon>Betaproteobacteria</taxon>
        <taxon>Nitrosomonadales</taxon>
        <taxon>Sterolibacteriaceae</taxon>
        <taxon>Georgfuchsia</taxon>
    </lineage>
</organism>
<dbReference type="SMART" id="SM00267">
    <property type="entry name" value="GGDEF"/>
    <property type="match status" value="1"/>
</dbReference>
<dbReference type="CDD" id="cd00156">
    <property type="entry name" value="REC"/>
    <property type="match status" value="1"/>
</dbReference>
<evidence type="ECO:0000256" key="2">
    <source>
        <dbReference type="ARBA" id="ARBA00034247"/>
    </source>
</evidence>
<dbReference type="PANTHER" id="PTHR45138">
    <property type="entry name" value="REGULATORY COMPONENTS OF SENSORY TRANSDUCTION SYSTEM"/>
    <property type="match status" value="1"/>
</dbReference>
<dbReference type="EC" id="2.7.7.65" evidence="1"/>
<dbReference type="Gene3D" id="3.30.70.270">
    <property type="match status" value="1"/>
</dbReference>
<keyword evidence="7" id="KW-1185">Reference proteome</keyword>
<feature type="domain" description="GGDEF" evidence="5">
    <location>
        <begin position="234"/>
        <end position="368"/>
    </location>
</feature>
<comment type="catalytic activity">
    <reaction evidence="2">
        <text>2 GTP = 3',3'-c-di-GMP + 2 diphosphate</text>
        <dbReference type="Rhea" id="RHEA:24898"/>
        <dbReference type="ChEBI" id="CHEBI:33019"/>
        <dbReference type="ChEBI" id="CHEBI:37565"/>
        <dbReference type="ChEBI" id="CHEBI:58805"/>
        <dbReference type="EC" id="2.7.7.65"/>
    </reaction>
</comment>
<dbReference type="InterPro" id="IPR050469">
    <property type="entry name" value="Diguanylate_Cyclase"/>
</dbReference>
<evidence type="ECO:0000259" key="5">
    <source>
        <dbReference type="PROSITE" id="PS50887"/>
    </source>
</evidence>
<evidence type="ECO:0000256" key="3">
    <source>
        <dbReference type="PROSITE-ProRule" id="PRU00169"/>
    </source>
</evidence>
<keyword evidence="6" id="KW-0808">Transferase</keyword>
<gene>
    <name evidence="6" type="ORF">GTOL_10816</name>
</gene>
<feature type="modified residue" description="4-aspartylphosphate" evidence="3">
    <location>
        <position position="52"/>
    </location>
</feature>
<keyword evidence="6" id="KW-0548">Nucleotidyltransferase</keyword>
<dbReference type="Pfam" id="PF00990">
    <property type="entry name" value="GGDEF"/>
    <property type="match status" value="1"/>
</dbReference>
<evidence type="ECO:0000256" key="1">
    <source>
        <dbReference type="ARBA" id="ARBA00012528"/>
    </source>
</evidence>
<dbReference type="InterPro" id="IPR029787">
    <property type="entry name" value="Nucleotide_cyclase"/>
</dbReference>